<organism evidence="1">
    <name type="scientific">mine drainage metagenome</name>
    <dbReference type="NCBI Taxonomy" id="410659"/>
    <lineage>
        <taxon>unclassified sequences</taxon>
        <taxon>metagenomes</taxon>
        <taxon>ecological metagenomes</taxon>
    </lineage>
</organism>
<dbReference type="EMBL" id="MLJW01006311">
    <property type="protein sequence ID" value="OIQ66859.1"/>
    <property type="molecule type" value="Genomic_DNA"/>
</dbReference>
<evidence type="ECO:0000313" key="1">
    <source>
        <dbReference type="EMBL" id="OIQ66859.1"/>
    </source>
</evidence>
<dbReference type="AlphaFoldDB" id="A0A1J5PNJ8"/>
<reference evidence="1" key="1">
    <citation type="submission" date="2016-10" db="EMBL/GenBank/DDBJ databases">
        <title>Sequence of Gallionella enrichment culture.</title>
        <authorList>
            <person name="Poehlein A."/>
            <person name="Muehling M."/>
            <person name="Daniel R."/>
        </authorList>
    </citation>
    <scope>NUCLEOTIDE SEQUENCE</scope>
</reference>
<gene>
    <name evidence="1" type="ORF">GALL_515700</name>
</gene>
<protein>
    <submittedName>
        <fullName evidence="1">Uncharacterized protein</fullName>
    </submittedName>
</protein>
<comment type="caution">
    <text evidence="1">The sequence shown here is derived from an EMBL/GenBank/DDBJ whole genome shotgun (WGS) entry which is preliminary data.</text>
</comment>
<proteinExistence type="predicted"/>
<name>A0A1J5PNJ8_9ZZZZ</name>
<accession>A0A1J5PNJ8</accession>
<sequence length="226" mass="24568">MTWYRFRRSVRWRAVLASACDGIPSWSDWWIADAVYPAFSTARIRSLSAAPARIACACSVARLTSADSTPGTRIRARSTRPAQDAQVMPWMAKSAVSGATSYPALATAAAIAATVDVSFTLNRSRTCSVARLTATSSTPGTARMAFSTRLTQDAQVMPLIPRINSSVNCLSDWMCIVVNSFTSPCKIMGEAEDGDSHHRKVKAPCYPAPVFFRLTLPSWEPPCSPR</sequence>